<evidence type="ECO:0000313" key="3">
    <source>
        <dbReference type="Proteomes" id="UP000593572"/>
    </source>
</evidence>
<evidence type="ECO:0000313" key="2">
    <source>
        <dbReference type="EMBL" id="MBA0552715.1"/>
    </source>
</evidence>
<organism evidence="2 3">
    <name type="scientific">Gossypium lobatum</name>
    <dbReference type="NCBI Taxonomy" id="34289"/>
    <lineage>
        <taxon>Eukaryota</taxon>
        <taxon>Viridiplantae</taxon>
        <taxon>Streptophyta</taxon>
        <taxon>Embryophyta</taxon>
        <taxon>Tracheophyta</taxon>
        <taxon>Spermatophyta</taxon>
        <taxon>Magnoliopsida</taxon>
        <taxon>eudicotyledons</taxon>
        <taxon>Gunneridae</taxon>
        <taxon>Pentapetalae</taxon>
        <taxon>rosids</taxon>
        <taxon>malvids</taxon>
        <taxon>Malvales</taxon>
        <taxon>Malvaceae</taxon>
        <taxon>Malvoideae</taxon>
        <taxon>Gossypium</taxon>
    </lineage>
</organism>
<comment type="caution">
    <text evidence="2">The sequence shown here is derived from an EMBL/GenBank/DDBJ whole genome shotgun (WGS) entry which is preliminary data.</text>
</comment>
<dbReference type="PANTHER" id="PTHR34189">
    <property type="entry name" value="TRANSMEMBRANE PROTEIN"/>
    <property type="match status" value="1"/>
</dbReference>
<dbReference type="PANTHER" id="PTHR34189:SF18">
    <property type="entry name" value="SERINE_THREONINE-KINASE RLCKVII PROTEIN"/>
    <property type="match status" value="1"/>
</dbReference>
<reference evidence="2 3" key="1">
    <citation type="journal article" date="2019" name="Genome Biol. Evol.">
        <title>Insights into the evolution of the New World diploid cottons (Gossypium, subgenus Houzingenia) based on genome sequencing.</title>
        <authorList>
            <person name="Grover C.E."/>
            <person name="Arick M.A. 2nd"/>
            <person name="Thrash A."/>
            <person name="Conover J.L."/>
            <person name="Sanders W.S."/>
            <person name="Peterson D.G."/>
            <person name="Frelichowski J.E."/>
            <person name="Scheffler J.A."/>
            <person name="Scheffler B.E."/>
            <person name="Wendel J.F."/>
        </authorList>
    </citation>
    <scope>NUCLEOTIDE SEQUENCE [LARGE SCALE GENOMIC DNA]</scope>
    <source>
        <strain evidence="2">157</strain>
        <tissue evidence="2">Leaf</tissue>
    </source>
</reference>
<proteinExistence type="predicted"/>
<keyword evidence="1" id="KW-0812">Transmembrane</keyword>
<accession>A0A7J8LJU5</accession>
<keyword evidence="1" id="KW-0472">Membrane</keyword>
<feature type="transmembrane region" description="Helical" evidence="1">
    <location>
        <begin position="58"/>
        <end position="76"/>
    </location>
</feature>
<feature type="transmembrane region" description="Helical" evidence="1">
    <location>
        <begin position="35"/>
        <end position="52"/>
    </location>
</feature>
<evidence type="ECO:0000256" key="1">
    <source>
        <dbReference type="SAM" id="Phobius"/>
    </source>
</evidence>
<name>A0A7J8LJU5_9ROSI</name>
<dbReference type="AlphaFoldDB" id="A0A7J8LJU5"/>
<sequence length="128" mass="14361">MMRPGRRSMAIPTGNAEEKNKGVSRFRMFPSPEKLVHAIPLSLFLCFFILWLLSRPGNSFICINPLYLFFLGLKAVNVEMKDGKIVAIHHVDMPLPLTDVPIMPSDSTSSLLTPFLMKTGSTQVLEKK</sequence>
<keyword evidence="1" id="KW-1133">Transmembrane helix</keyword>
<dbReference type="EMBL" id="JABEZX010000003">
    <property type="protein sequence ID" value="MBA0552715.1"/>
    <property type="molecule type" value="Genomic_DNA"/>
</dbReference>
<dbReference type="Proteomes" id="UP000593572">
    <property type="component" value="Unassembled WGS sequence"/>
</dbReference>
<keyword evidence="3" id="KW-1185">Reference proteome</keyword>
<gene>
    <name evidence="2" type="ORF">Golob_023496</name>
</gene>
<protein>
    <submittedName>
        <fullName evidence="2">Uncharacterized protein</fullName>
    </submittedName>
</protein>